<protein>
    <submittedName>
        <fullName evidence="1">Uncharacterized protein</fullName>
    </submittedName>
</protein>
<organism evidence="1">
    <name type="scientific">Siphoviridae sp. ctrAf3</name>
    <dbReference type="NCBI Taxonomy" id="2825687"/>
    <lineage>
        <taxon>Viruses</taxon>
        <taxon>Duplodnaviria</taxon>
        <taxon>Heunggongvirae</taxon>
        <taxon>Uroviricota</taxon>
        <taxon>Caudoviricetes</taxon>
    </lineage>
</organism>
<dbReference type="EMBL" id="BK015512">
    <property type="protein sequence ID" value="DAE10500.1"/>
    <property type="molecule type" value="Genomic_DNA"/>
</dbReference>
<sequence length="348" mass="38774">MYCATCGNNCPPTGCQKVPFQWGFDGCLLRARLNGLEVKPLNFCKWLYCHQTDTKLRLIPNGSDSYLEYLSENDINPCDSGVQGGSDKIYICDLLGLGQLNCIGDTSIVDAKPCDILVYHPWCGDADCEDCNLDRKNKWVNYHIPDAGDCEVQPDENGFYKVLVKDKCGCIKECRLKNTDDAYQYHLRDSVANDPDWPFTYGNFAENIDLQLATKVPRLFGHSDLEVQISFSYGVQQCNAGRDLNFKSIVIPVIEGTPADSYNHSIITQLGNLKPWGSWEANATRTILVPKGKNLTLQHSVSVRRIDTAIHVTAFDGQSYDGKGAAKADSSRLHALTVTVKPVRRHIV</sequence>
<proteinExistence type="predicted"/>
<evidence type="ECO:0000313" key="1">
    <source>
        <dbReference type="EMBL" id="DAE10500.1"/>
    </source>
</evidence>
<name>A0A8S5PW41_9CAUD</name>
<reference evidence="1" key="1">
    <citation type="journal article" date="2021" name="Proc. Natl. Acad. Sci. U.S.A.">
        <title>A Catalog of Tens of Thousands of Viruses from Human Metagenomes Reveals Hidden Associations with Chronic Diseases.</title>
        <authorList>
            <person name="Tisza M.J."/>
            <person name="Buck C.B."/>
        </authorList>
    </citation>
    <scope>NUCLEOTIDE SEQUENCE</scope>
    <source>
        <strain evidence="1">CtrAf3</strain>
    </source>
</reference>
<accession>A0A8S5PW41</accession>